<evidence type="ECO:0000256" key="7">
    <source>
        <dbReference type="ARBA" id="ARBA00023163"/>
    </source>
</evidence>
<dbReference type="HOGENOM" id="CLU_008830_0_0_1"/>
<reference key="1">
    <citation type="journal article" date="2014" name="PLoS Genet.">
        <title>Signature Gene Expression Reveals Novel Clues to the Molecular Mechanisms of Dimorphic Transition in Penicillium marneffei.</title>
        <authorList>
            <person name="Yang E."/>
            <person name="Wang G."/>
            <person name="Cai J."/>
            <person name="Woo P.C."/>
            <person name="Lau S.K."/>
            <person name="Yuen K.-Y."/>
            <person name="Chow W.-N."/>
            <person name="Lin X."/>
        </authorList>
    </citation>
    <scope>NUCLEOTIDE SEQUENCE [LARGE SCALE GENOMIC DNA]</scope>
    <source>
        <strain>PM1</strain>
    </source>
</reference>
<sequence>MTSFLPVNRTPTPNNVKMEDVTSTTPRPDVSSDSRPSTSKTDSSQPHSVSSHRRAPSTASTGDETTVADDEPDRDQTDNEPDNGENAPPSKKKKGQRFFCTDFPPCTLSFTRSEHLARHIRKHTGERPFQCHCSRRFSRLDNLRQHAQTVHVNEDIPGDSLAATGTRFQRQIRTDRVRPPQGRARAGTTGSQGGHARGHSRNLSTSSIASTASSLSQAPDLRRRPPPLIMANDGGARAQLPLGTMAEPTTPPSQIVRSVPGPSPGHGYPTFSAGGGMSSHYASPIAAASHQPGYWDARGHARRLSVPSGPNPFTNHETYPPPHVTSIPPSHAPYAPGSSVYASPTSSSVAPSRDEGMSPSEAELRRRTWHPSTYPRPTTSGLVKYEESANTLRPAFGAGNTDGQGTRLPGIESFDKVIQGRPLTPPLRKPSPMQIDTPSRGPPYTPGFAGQVPSSRPPPAMSGLGHRRAQPSWDLHYNLTGLSLGNGSASLSYKEATTTWGQQVLGELHSVGSRPLSSGQPFASTSRQEPSTPQNTQRYSFQAATTTPGSQVTRTSPEDSSSSEGVATPSTVSMEYHPAIVHSNGHVEPAVAHEAPNCAPSQQNGYTPTNRPGIFENPSAAGASGMGRLEALVAVATSEGKSAARLF</sequence>
<evidence type="ECO:0000256" key="4">
    <source>
        <dbReference type="ARBA" id="ARBA00022771"/>
    </source>
</evidence>
<dbReference type="GO" id="GO:0051701">
    <property type="term" value="P:biological process involved in interaction with host"/>
    <property type="evidence" value="ECO:0007669"/>
    <property type="project" value="UniProtKB-ARBA"/>
</dbReference>
<keyword evidence="4 9" id="KW-0863">Zinc-finger</keyword>
<comment type="caution">
    <text evidence="12">The sequence shown here is derived from an EMBL/GenBank/DDBJ whole genome shotgun (WGS) entry which is preliminary data.</text>
</comment>
<dbReference type="GO" id="GO:0000978">
    <property type="term" value="F:RNA polymerase II cis-regulatory region sequence-specific DNA binding"/>
    <property type="evidence" value="ECO:0007669"/>
    <property type="project" value="InterPro"/>
</dbReference>
<keyword evidence="8" id="KW-0539">Nucleus</keyword>
<reference evidence="12" key="2">
    <citation type="journal article" date="2014" name="PLoS Genet.">
        <title>Signature gene expression reveals novel clues to the molecular mechanisms of dimorphic transition in Penicillium marneffei.</title>
        <authorList>
            <person name="Yang E."/>
            <person name="Wang G."/>
            <person name="Cai J."/>
            <person name="Woo P.C."/>
            <person name="Lau S.K."/>
            <person name="Yuen K.-Y."/>
            <person name="Chow W.-N."/>
            <person name="Lin X."/>
        </authorList>
    </citation>
    <scope>NUCLEOTIDE SEQUENCE</scope>
    <source>
        <strain evidence="12">PM1</strain>
    </source>
</reference>
<dbReference type="PANTHER" id="PTHR40626">
    <property type="entry name" value="MIP31509P"/>
    <property type="match status" value="1"/>
</dbReference>
<evidence type="ECO:0000313" key="12">
    <source>
        <dbReference type="EMBL" id="KFX50960.1"/>
    </source>
</evidence>
<dbReference type="InterPro" id="IPR051059">
    <property type="entry name" value="VerF-like"/>
</dbReference>
<keyword evidence="6" id="KW-0805">Transcription regulation</keyword>
<evidence type="ECO:0000256" key="2">
    <source>
        <dbReference type="ARBA" id="ARBA00022723"/>
    </source>
</evidence>
<proteinExistence type="predicted"/>
<dbReference type="GO" id="GO:0000785">
    <property type="term" value="C:chromatin"/>
    <property type="evidence" value="ECO:0007669"/>
    <property type="project" value="TreeGrafter"/>
</dbReference>
<protein>
    <submittedName>
        <fullName evidence="12">Biofilm and cell wall regulator 1</fullName>
    </submittedName>
</protein>
<feature type="compositionally biased region" description="Polar residues" evidence="10">
    <location>
        <begin position="515"/>
        <end position="569"/>
    </location>
</feature>
<keyword evidence="2" id="KW-0479">Metal-binding</keyword>
<keyword evidence="5" id="KW-0862">Zinc</keyword>
<dbReference type="InterPro" id="IPR013087">
    <property type="entry name" value="Znf_C2H2_type"/>
</dbReference>
<keyword evidence="7" id="KW-0804">Transcription</keyword>
<feature type="region of interest" description="Disordered" evidence="10">
    <location>
        <begin position="157"/>
        <end position="270"/>
    </location>
</feature>
<feature type="compositionally biased region" description="Polar residues" evidence="10">
    <location>
        <begin position="1"/>
        <end position="15"/>
    </location>
</feature>
<dbReference type="GO" id="GO:0008270">
    <property type="term" value="F:zinc ion binding"/>
    <property type="evidence" value="ECO:0007669"/>
    <property type="project" value="UniProtKB-KW"/>
</dbReference>
<accession>A0A093VFM7</accession>
<feature type="region of interest" description="Disordered" evidence="10">
    <location>
        <begin position="1"/>
        <end position="97"/>
    </location>
</feature>
<dbReference type="SUPFAM" id="SSF57667">
    <property type="entry name" value="beta-beta-alpha zinc fingers"/>
    <property type="match status" value="1"/>
</dbReference>
<organism evidence="12">
    <name type="scientific">Talaromyces marneffei PM1</name>
    <dbReference type="NCBI Taxonomy" id="1077442"/>
    <lineage>
        <taxon>Eukaryota</taxon>
        <taxon>Fungi</taxon>
        <taxon>Dikarya</taxon>
        <taxon>Ascomycota</taxon>
        <taxon>Pezizomycotina</taxon>
        <taxon>Eurotiomycetes</taxon>
        <taxon>Eurotiomycetidae</taxon>
        <taxon>Eurotiales</taxon>
        <taxon>Trichocomaceae</taxon>
        <taxon>Talaromyces</taxon>
        <taxon>Talaromyces sect. Talaromyces</taxon>
    </lineage>
</organism>
<evidence type="ECO:0000259" key="11">
    <source>
        <dbReference type="PROSITE" id="PS50157"/>
    </source>
</evidence>
<feature type="region of interest" description="Disordered" evidence="10">
    <location>
        <begin position="511"/>
        <end position="569"/>
    </location>
</feature>
<gene>
    <name evidence="12" type="ORF">GQ26_0062270</name>
</gene>
<dbReference type="eggNOG" id="KOG1721">
    <property type="taxonomic scope" value="Eukaryota"/>
</dbReference>
<evidence type="ECO:0000256" key="10">
    <source>
        <dbReference type="SAM" id="MobiDB-lite"/>
    </source>
</evidence>
<evidence type="ECO:0000256" key="6">
    <source>
        <dbReference type="ARBA" id="ARBA00023015"/>
    </source>
</evidence>
<dbReference type="EMBL" id="JPOX01000006">
    <property type="protein sequence ID" value="KFX50960.1"/>
    <property type="molecule type" value="Genomic_DNA"/>
</dbReference>
<feature type="compositionally biased region" description="Low complexity" evidence="10">
    <location>
        <begin position="203"/>
        <end position="216"/>
    </location>
</feature>
<evidence type="ECO:0000256" key="8">
    <source>
        <dbReference type="ARBA" id="ARBA00023242"/>
    </source>
</evidence>
<feature type="compositionally biased region" description="Basic and acidic residues" evidence="10">
    <location>
        <begin position="352"/>
        <end position="366"/>
    </location>
</feature>
<feature type="compositionally biased region" description="Low complexity" evidence="10">
    <location>
        <begin position="338"/>
        <end position="351"/>
    </location>
</feature>
<dbReference type="PROSITE" id="PS50157">
    <property type="entry name" value="ZINC_FINGER_C2H2_2"/>
    <property type="match status" value="2"/>
</dbReference>
<feature type="domain" description="C2H2-type" evidence="11">
    <location>
        <begin position="129"/>
        <end position="156"/>
    </location>
</feature>
<keyword evidence="3" id="KW-0677">Repeat</keyword>
<dbReference type="AlphaFoldDB" id="A0A093VFM7"/>
<feature type="region of interest" description="Disordered" evidence="10">
    <location>
        <begin position="301"/>
        <end position="382"/>
    </location>
</feature>
<evidence type="ECO:0000256" key="1">
    <source>
        <dbReference type="ARBA" id="ARBA00004123"/>
    </source>
</evidence>
<dbReference type="FunFam" id="3.30.160.60:FF:000606">
    <property type="entry name" value="C2H2 transcription factor, putative"/>
    <property type="match status" value="1"/>
</dbReference>
<feature type="domain" description="C2H2-type" evidence="11">
    <location>
        <begin position="98"/>
        <end position="128"/>
    </location>
</feature>
<comment type="subcellular location">
    <subcellularLocation>
        <location evidence="1">Nucleus</location>
    </subcellularLocation>
</comment>
<feature type="compositionally biased region" description="Acidic residues" evidence="10">
    <location>
        <begin position="66"/>
        <end position="83"/>
    </location>
</feature>
<dbReference type="GO" id="GO:0005634">
    <property type="term" value="C:nucleus"/>
    <property type="evidence" value="ECO:0007669"/>
    <property type="project" value="UniProtKB-SubCell"/>
</dbReference>
<dbReference type="FunFam" id="3.30.160.60:FF:000758">
    <property type="entry name" value="C2H2 transcription factor, putative"/>
    <property type="match status" value="1"/>
</dbReference>
<evidence type="ECO:0000256" key="9">
    <source>
        <dbReference type="PROSITE-ProRule" id="PRU00042"/>
    </source>
</evidence>
<dbReference type="GO" id="GO:0000981">
    <property type="term" value="F:DNA-binding transcription factor activity, RNA polymerase II-specific"/>
    <property type="evidence" value="ECO:0007669"/>
    <property type="project" value="InterPro"/>
</dbReference>
<feature type="compositionally biased region" description="Low complexity" evidence="10">
    <location>
        <begin position="25"/>
        <end position="44"/>
    </location>
</feature>
<dbReference type="InterPro" id="IPR036236">
    <property type="entry name" value="Znf_C2H2_sf"/>
</dbReference>
<evidence type="ECO:0000256" key="5">
    <source>
        <dbReference type="ARBA" id="ARBA00022833"/>
    </source>
</evidence>
<dbReference type="PANTHER" id="PTHR40626:SF11">
    <property type="entry name" value="ZINC FINGER PROTEIN YPR022C"/>
    <property type="match status" value="1"/>
</dbReference>
<evidence type="ECO:0000256" key="3">
    <source>
        <dbReference type="ARBA" id="ARBA00022737"/>
    </source>
</evidence>
<name>A0A093VFM7_TALMA</name>
<dbReference type="Gene3D" id="3.30.160.60">
    <property type="entry name" value="Classic Zinc Finger"/>
    <property type="match status" value="2"/>
</dbReference>